<dbReference type="PANTHER" id="PTHR31170:SF25">
    <property type="entry name" value="BNAA09G04570D PROTEIN"/>
    <property type="match status" value="1"/>
</dbReference>
<organism evidence="2 3">
    <name type="scientific">Colocasia esculenta</name>
    <name type="common">Wild taro</name>
    <name type="synonym">Arum esculentum</name>
    <dbReference type="NCBI Taxonomy" id="4460"/>
    <lineage>
        <taxon>Eukaryota</taxon>
        <taxon>Viridiplantae</taxon>
        <taxon>Streptophyta</taxon>
        <taxon>Embryophyta</taxon>
        <taxon>Tracheophyta</taxon>
        <taxon>Spermatophyta</taxon>
        <taxon>Magnoliopsida</taxon>
        <taxon>Liliopsida</taxon>
        <taxon>Araceae</taxon>
        <taxon>Aroideae</taxon>
        <taxon>Colocasieae</taxon>
        <taxon>Colocasia</taxon>
    </lineage>
</organism>
<gene>
    <name evidence="2" type="ORF">Taro_054701</name>
</gene>
<sequence length="243" mass="27748">MEITLAFLGVDLKRMELINVDQVRHLLHLHHICLDPKSIPDEPAHCTYMQVANYPFKEEEVPRDISCATELHNSGIKFRKKEKVSSYLKVSFVEGTLEIPFLRVQDSTSSELRNFIALEHCCPKVGSHFTSFAVLMDIINTDGDVAILRKRGIIESKLGCDDEVAKMFNKLCKGTHLDYKNHYNAGLFKQVKDYSEVPHHKWRASLKATHLTSPWSTLSFVAGILIFGLAITQAYFTISRRRK</sequence>
<dbReference type="PANTHER" id="PTHR31170">
    <property type="entry name" value="BNAC04G53230D PROTEIN"/>
    <property type="match status" value="1"/>
</dbReference>
<evidence type="ECO:0000313" key="2">
    <source>
        <dbReference type="EMBL" id="MQM21657.1"/>
    </source>
</evidence>
<protein>
    <submittedName>
        <fullName evidence="2">Uncharacterized protein</fullName>
    </submittedName>
</protein>
<dbReference type="AlphaFoldDB" id="A0A843XS11"/>
<reference evidence="2" key="1">
    <citation type="submission" date="2017-07" db="EMBL/GenBank/DDBJ databases">
        <title>Taro Niue Genome Assembly and Annotation.</title>
        <authorList>
            <person name="Atibalentja N."/>
            <person name="Keating K."/>
            <person name="Fields C.J."/>
        </authorList>
    </citation>
    <scope>NUCLEOTIDE SEQUENCE</scope>
    <source>
        <strain evidence="2">Niue_2</strain>
        <tissue evidence="2">Leaf</tissue>
    </source>
</reference>
<evidence type="ECO:0000256" key="1">
    <source>
        <dbReference type="SAM" id="Phobius"/>
    </source>
</evidence>
<name>A0A843XS11_COLES</name>
<dbReference type="InterPro" id="IPR004158">
    <property type="entry name" value="DUF247_pln"/>
</dbReference>
<keyword evidence="1" id="KW-1133">Transmembrane helix</keyword>
<keyword evidence="3" id="KW-1185">Reference proteome</keyword>
<dbReference type="Pfam" id="PF03140">
    <property type="entry name" value="DUF247"/>
    <property type="match status" value="1"/>
</dbReference>
<comment type="caution">
    <text evidence="2">The sequence shown here is derived from an EMBL/GenBank/DDBJ whole genome shotgun (WGS) entry which is preliminary data.</text>
</comment>
<dbReference type="EMBL" id="NMUH01011369">
    <property type="protein sequence ID" value="MQM21657.1"/>
    <property type="molecule type" value="Genomic_DNA"/>
</dbReference>
<evidence type="ECO:0000313" key="3">
    <source>
        <dbReference type="Proteomes" id="UP000652761"/>
    </source>
</evidence>
<dbReference type="Proteomes" id="UP000652761">
    <property type="component" value="Unassembled WGS sequence"/>
</dbReference>
<dbReference type="OrthoDB" id="771233at2759"/>
<proteinExistence type="predicted"/>
<accession>A0A843XS11</accession>
<keyword evidence="1" id="KW-0472">Membrane</keyword>
<feature type="transmembrane region" description="Helical" evidence="1">
    <location>
        <begin position="215"/>
        <end position="238"/>
    </location>
</feature>
<keyword evidence="1" id="KW-0812">Transmembrane</keyword>